<evidence type="ECO:0000256" key="1">
    <source>
        <dbReference type="PROSITE-ProRule" id="PRU01379"/>
    </source>
</evidence>
<evidence type="ECO:0000313" key="3">
    <source>
        <dbReference type="EMBL" id="SDL30654.1"/>
    </source>
</evidence>
<dbReference type="PROSITE" id="PS52035">
    <property type="entry name" value="PEPTIDASE_M14"/>
    <property type="match status" value="1"/>
</dbReference>
<comment type="similarity">
    <text evidence="1">Belongs to the peptidase M14 family.</text>
</comment>
<evidence type="ECO:0000313" key="4">
    <source>
        <dbReference type="Proteomes" id="UP000199440"/>
    </source>
</evidence>
<sequence length="368" mass="41857">MPNTHVDYPTFKENSVQGRYVTNAEVLSFLEKLPVDFIRETIGYSVEGRPIKSVTWGKGTTKVLLWSQMHGNESTTTKALFDIINLLQAQSDISNILGQCTLKIIFILNPDGAEVYTRVNANAIDLNRDAQKRSQPESKVLRKTYDEFKPDFCLNLHGQRTIFNVGFTSKPATVSFLAPASNIERNISPSRELSMQLIVAMNEVLQKLIPGQVGRYDDAFNENCVGDAFQMLNTPTVLFEAGHYPGDYKRERTREFIFYALLTALKTLALDQVSNFDSKDYFTIPENNKLFFDVLIKNVQEVDKSTEKVRDVGILFVETLRNGEIEFVPKVAEIGNLKGFHGHKTYDCTIEEDLIELKKQPYWDNINT</sequence>
<dbReference type="Gene3D" id="3.40.630.10">
    <property type="entry name" value="Zn peptidases"/>
    <property type="match status" value="1"/>
</dbReference>
<organism evidence="3 4">
    <name type="scientific">Kriegella aquimaris</name>
    <dbReference type="NCBI Taxonomy" id="192904"/>
    <lineage>
        <taxon>Bacteria</taxon>
        <taxon>Pseudomonadati</taxon>
        <taxon>Bacteroidota</taxon>
        <taxon>Flavobacteriia</taxon>
        <taxon>Flavobacteriales</taxon>
        <taxon>Flavobacteriaceae</taxon>
        <taxon>Kriegella</taxon>
    </lineage>
</organism>
<comment type="caution">
    <text evidence="1">Lacks conserved residue(s) required for the propagation of feature annotation.</text>
</comment>
<dbReference type="AlphaFoldDB" id="A0A1G9J0I7"/>
<dbReference type="OrthoDB" id="1119199at2"/>
<evidence type="ECO:0000259" key="2">
    <source>
        <dbReference type="PROSITE" id="PS52035"/>
    </source>
</evidence>
<keyword evidence="3" id="KW-0378">Hydrolase</keyword>
<feature type="domain" description="Peptidase M14" evidence="2">
    <location>
        <begin position="7"/>
        <end position="268"/>
    </location>
</feature>
<name>A0A1G9J0I7_9FLAO</name>
<dbReference type="InterPro" id="IPR000834">
    <property type="entry name" value="Peptidase_M14"/>
</dbReference>
<dbReference type="RefSeq" id="WP_089884643.1">
    <property type="nucleotide sequence ID" value="NZ_FNGV01000001.1"/>
</dbReference>
<dbReference type="SUPFAM" id="SSF53187">
    <property type="entry name" value="Zn-dependent exopeptidases"/>
    <property type="match status" value="1"/>
</dbReference>
<reference evidence="3 4" key="1">
    <citation type="submission" date="2016-10" db="EMBL/GenBank/DDBJ databases">
        <authorList>
            <person name="de Groot N.N."/>
        </authorList>
    </citation>
    <scope>NUCLEOTIDE SEQUENCE [LARGE SCALE GENOMIC DNA]</scope>
    <source>
        <strain evidence="3 4">DSM 19886</strain>
    </source>
</reference>
<dbReference type="STRING" id="192904.SAMN04488514_101342"/>
<gene>
    <name evidence="3" type="ORF">SAMN04488514_101342</name>
</gene>
<keyword evidence="3" id="KW-0645">Protease</keyword>
<dbReference type="GO" id="GO:0004181">
    <property type="term" value="F:metallocarboxypeptidase activity"/>
    <property type="evidence" value="ECO:0007669"/>
    <property type="project" value="InterPro"/>
</dbReference>
<proteinExistence type="inferred from homology"/>
<dbReference type="CDD" id="cd06239">
    <property type="entry name" value="M14-like"/>
    <property type="match status" value="1"/>
</dbReference>
<keyword evidence="3" id="KW-0121">Carboxypeptidase</keyword>
<accession>A0A1G9J0I7</accession>
<dbReference type="GO" id="GO:0008270">
    <property type="term" value="F:zinc ion binding"/>
    <property type="evidence" value="ECO:0007669"/>
    <property type="project" value="InterPro"/>
</dbReference>
<dbReference type="GO" id="GO:0006508">
    <property type="term" value="P:proteolysis"/>
    <property type="evidence" value="ECO:0007669"/>
    <property type="project" value="InterPro"/>
</dbReference>
<dbReference type="SMART" id="SM00631">
    <property type="entry name" value="Zn_pept"/>
    <property type="match status" value="1"/>
</dbReference>
<dbReference type="Pfam" id="PF00246">
    <property type="entry name" value="Peptidase_M14"/>
    <property type="match status" value="1"/>
</dbReference>
<dbReference type="Proteomes" id="UP000199440">
    <property type="component" value="Unassembled WGS sequence"/>
</dbReference>
<dbReference type="EMBL" id="FNGV01000001">
    <property type="protein sequence ID" value="SDL30654.1"/>
    <property type="molecule type" value="Genomic_DNA"/>
</dbReference>
<protein>
    <submittedName>
        <fullName evidence="3">Zinc carboxypeptidase</fullName>
    </submittedName>
</protein>
<keyword evidence="4" id="KW-1185">Reference proteome</keyword>